<dbReference type="AlphaFoldDB" id="A0A6G7V9Y1"/>
<keyword evidence="2" id="KW-0732">Signal</keyword>
<dbReference type="Proteomes" id="UP000502699">
    <property type="component" value="Chromosome"/>
</dbReference>
<evidence type="ECO:0000256" key="2">
    <source>
        <dbReference type="SAM" id="SignalP"/>
    </source>
</evidence>
<proteinExistence type="predicted"/>
<evidence type="ECO:0000256" key="1">
    <source>
        <dbReference type="SAM" id="MobiDB-lite"/>
    </source>
</evidence>
<reference evidence="4" key="1">
    <citation type="submission" date="2020-01" db="EMBL/GenBank/DDBJ databases">
        <title>Caldichromatium gen. nov., sp. nov., a thermophilic purple sulfur bacterium member of the family Chromatiaceae isolated from Nakabusa hot spring, Japan.</title>
        <authorList>
            <person name="Saini M.K."/>
            <person name="Hanada S."/>
            <person name="Tank M."/>
        </authorList>
    </citation>
    <scope>NUCLEOTIDE SEQUENCE [LARGE SCALE GENOMIC DNA]</scope>
    <source>
        <strain evidence="4">No.7</strain>
    </source>
</reference>
<evidence type="ECO:0000313" key="3">
    <source>
        <dbReference type="EMBL" id="QIK36658.1"/>
    </source>
</evidence>
<feature type="chain" id="PRO_5026187613" evidence="2">
    <location>
        <begin position="26"/>
        <end position="199"/>
    </location>
</feature>
<feature type="signal peptide" evidence="2">
    <location>
        <begin position="1"/>
        <end position="25"/>
    </location>
</feature>
<feature type="region of interest" description="Disordered" evidence="1">
    <location>
        <begin position="180"/>
        <end position="199"/>
    </location>
</feature>
<gene>
    <name evidence="3" type="ORF">GWK36_00070</name>
</gene>
<dbReference type="EMBL" id="CP048029">
    <property type="protein sequence ID" value="QIK36658.1"/>
    <property type="molecule type" value="Genomic_DNA"/>
</dbReference>
<dbReference type="RefSeq" id="WP_166268981.1">
    <property type="nucleotide sequence ID" value="NZ_CP048029.1"/>
</dbReference>
<protein>
    <submittedName>
        <fullName evidence="3">Cytochrome C</fullName>
    </submittedName>
</protein>
<keyword evidence="4" id="KW-1185">Reference proteome</keyword>
<evidence type="ECO:0000313" key="4">
    <source>
        <dbReference type="Proteomes" id="UP000502699"/>
    </source>
</evidence>
<dbReference type="InterPro" id="IPR018588">
    <property type="entry name" value="Dihaem_cytochrome-c"/>
</dbReference>
<organism evidence="3 4">
    <name type="scientific">Caldichromatium japonicum</name>
    <dbReference type="NCBI Taxonomy" id="2699430"/>
    <lineage>
        <taxon>Bacteria</taxon>
        <taxon>Pseudomonadati</taxon>
        <taxon>Pseudomonadota</taxon>
        <taxon>Gammaproteobacteria</taxon>
        <taxon>Chromatiales</taxon>
        <taxon>Chromatiaceae</taxon>
        <taxon>Caldichromatium</taxon>
    </lineage>
</organism>
<name>A0A6G7V9Y1_9GAMM</name>
<sequence length="199" mass="21939">MKRIHLLLTTTALLLGFGSLGIALSDDDGDERGKGREERKERSLIQANIAPATDPAYLKECGSCHLSYPPGLLTEGAWRRIISPESLSAHYGDDASLPEQTRAAIESYLIANAADQSRRSRERAFAAFANPDEAGGDLPRITQAAYFIRKHDEIPPRLVADNPEVKSFSQCDRCHADANKGDFDEDRVNIPGYGPWEKD</sequence>
<dbReference type="Pfam" id="PF09626">
    <property type="entry name" value="DHC"/>
    <property type="match status" value="1"/>
</dbReference>
<dbReference type="KEGG" id="cjap:GWK36_00070"/>
<accession>A0A6G7V9Y1</accession>